<dbReference type="EMBL" id="CBSV010000136">
    <property type="protein sequence ID" value="CDH01536.1"/>
    <property type="molecule type" value="Genomic_DNA"/>
</dbReference>
<evidence type="ECO:0000313" key="2">
    <source>
        <dbReference type="EMBL" id="CDH01536.1"/>
    </source>
</evidence>
<dbReference type="AlphaFoldDB" id="A0A077NV99"/>
<dbReference type="Pfam" id="PF09008">
    <property type="entry name" value="Head_binding"/>
    <property type="match status" value="1"/>
</dbReference>
<dbReference type="HOGENOM" id="CLU_387291_0_0_6"/>
<proteinExistence type="predicted"/>
<dbReference type="Gene3D" id="2.170.14.10">
    <property type="entry name" value="Phage P22 tailspike-like, N-terminal domain"/>
    <property type="match status" value="1"/>
</dbReference>
<dbReference type="InterPro" id="IPR012334">
    <property type="entry name" value="Pectin_lyas_fold"/>
</dbReference>
<organism evidence="2">
    <name type="scientific">Xenorhabdus bovienii str. feltiae Moldova</name>
    <dbReference type="NCBI Taxonomy" id="1398200"/>
    <lineage>
        <taxon>Bacteria</taxon>
        <taxon>Pseudomonadati</taxon>
        <taxon>Pseudomonadota</taxon>
        <taxon>Gammaproteobacteria</taxon>
        <taxon>Enterobacterales</taxon>
        <taxon>Morganellaceae</taxon>
        <taxon>Xenorhabdus</taxon>
    </lineage>
</organism>
<dbReference type="Gene3D" id="2.160.20.10">
    <property type="entry name" value="Single-stranded right-handed beta-helix, Pectin lyase-like"/>
    <property type="match status" value="1"/>
</dbReference>
<sequence length="713" mass="78234">MSEIIPNVVVSMPSQLFTMARSFKACSNGRIYIGKIDTDPTIPENQIQVYMERENGDLVPAPQPIIINAAGFPVYNGQIAKFVTVEGHSMAVYDSYGTQQHYYPNVLKYDPDRFKEKLAQGNGSGYVGYDGGSIPSKYSSDSTVQGALDRLTERIVYASKYGIKADGVTDDTQALQSLSRAVSAMGYPVIRVVFPQGVSLVGAQDKAPGFGFNYSYRPSYYKDAGNTGWFYVSGRLGKTIIDAYGYTIKLKSMNHGAFDPVNGAIYPSESPFHDSDYMAWVGHCAAFKNCGDVLVLGLETDGSAREHEWGGKYGDSGWQCMGFGIWAAGNQRFKADGVNCHDAVCDGIYISQPSEWEPDGTGYVLLTESDFHNNRRQGITLAAGENIKIKNVRAFNIGRYANNAGVNYSWPESCLDIESEGGKIENVIVEDCQFTNAGGYTYVAYSFNNPVENSQFLRCLFRTNSSIPAQVFSSLPNESFIDCIFEGSGFEFRHTNDGVNRLIRCKFINHISGAVADDCHYGGVIGEMHDCDFEIILNEKVNRIPLQLTAIGGEIHPPTLKSGSFSFNRLHLSGNQDVSPIATDVFYVGHLSFFHNMDLRITTNLTGKAKCAIDTAGSFVNERGVTSDSDIIIDRNRGSSIEIGDNNYMLPRSMVISAEDLSPLVNQKSTLGTNNRRYQSIHMGSGGLHLLDANGGRWSITVSIEGKISVNKH</sequence>
<dbReference type="SUPFAM" id="SSF51126">
    <property type="entry name" value="Pectin lyase-like"/>
    <property type="match status" value="1"/>
</dbReference>
<feature type="domain" description="Bacteriophage P22 tailspike N-terminal" evidence="1">
    <location>
        <begin position="1"/>
        <end position="113"/>
    </location>
</feature>
<accession>A0A077NV99</accession>
<dbReference type="Proteomes" id="UP000028487">
    <property type="component" value="Unassembled WGS sequence"/>
</dbReference>
<dbReference type="SUPFAM" id="SSF51327">
    <property type="entry name" value="Head-binding domain of phage P22 tailspike protein"/>
    <property type="match status" value="1"/>
</dbReference>
<reference evidence="2" key="1">
    <citation type="submission" date="2013-07" db="EMBL/GenBank/DDBJ databases">
        <title>Sub-species coevolution in mutualistic symbiosis.</title>
        <authorList>
            <person name="Murfin K."/>
            <person name="Klassen J."/>
            <person name="Lee M."/>
            <person name="Forst S."/>
            <person name="Stock P."/>
            <person name="Goodrich-Blair H."/>
        </authorList>
    </citation>
    <scope>NUCLEOTIDE SEQUENCE [LARGE SCALE GENOMIC DNA]</scope>
    <source>
        <strain evidence="2">Feltiae Moldova</strain>
    </source>
</reference>
<gene>
    <name evidence="2" type="ORF">XBFM1_2200016</name>
</gene>
<dbReference type="InterPro" id="IPR011050">
    <property type="entry name" value="Pectin_lyase_fold/virulence"/>
</dbReference>
<dbReference type="InterPro" id="IPR036730">
    <property type="entry name" value="P22_tailspike_N_sf"/>
</dbReference>
<protein>
    <recommendedName>
        <fullName evidence="1">Bacteriophage P22 tailspike N-terminal domain-containing protein</fullName>
    </recommendedName>
</protein>
<dbReference type="RefSeq" id="WP_051863085.1">
    <property type="nucleotide sequence ID" value="NZ_CAWLWD010000186.1"/>
</dbReference>
<name>A0A077NV99_XENBV</name>
<comment type="caution">
    <text evidence="2">The sequence shown here is derived from an EMBL/GenBank/DDBJ whole genome shotgun (WGS) entry which is preliminary data.</text>
</comment>
<evidence type="ECO:0000259" key="1">
    <source>
        <dbReference type="Pfam" id="PF09008"/>
    </source>
</evidence>
<dbReference type="InterPro" id="IPR009093">
    <property type="entry name" value="P22_tailspike_N"/>
</dbReference>